<dbReference type="Pfam" id="PF18734">
    <property type="entry name" value="HEPN_AbiU2"/>
    <property type="match status" value="1"/>
</dbReference>
<feature type="domain" description="HEPN AbiU2-like" evidence="1">
    <location>
        <begin position="31"/>
        <end position="167"/>
    </location>
</feature>
<dbReference type="InterPro" id="IPR040704">
    <property type="entry name" value="HEPN_AbiU2"/>
</dbReference>
<organism evidence="2 3">
    <name type="scientific">Ligilactobacillus faecis</name>
    <dbReference type="NCBI Taxonomy" id="762833"/>
    <lineage>
        <taxon>Bacteria</taxon>
        <taxon>Bacillati</taxon>
        <taxon>Bacillota</taxon>
        <taxon>Bacilli</taxon>
        <taxon>Lactobacillales</taxon>
        <taxon>Lactobacillaceae</taxon>
        <taxon>Ligilactobacillus</taxon>
    </lineage>
</organism>
<gene>
    <name evidence="2" type="ORF">AALT52_07095</name>
</gene>
<keyword evidence="3" id="KW-1185">Reference proteome</keyword>
<accession>A0ABV4DR47</accession>
<dbReference type="EMBL" id="JBCLUF010000024">
    <property type="protein sequence ID" value="MEY8662648.1"/>
    <property type="molecule type" value="Genomic_DNA"/>
</dbReference>
<evidence type="ECO:0000259" key="1">
    <source>
        <dbReference type="Pfam" id="PF18734"/>
    </source>
</evidence>
<sequence>MKKSLNWLFDQTYLTKRSFDAILAVSKVYSETSVLGLYGDYFGYTQNVMIGEVQLSLAKIFVENKDSHSIVQVIERANQTFTEEYFKEVDYDEKGSYEELKKKLMGIEKESKKLSCTITKLRRIRNKNLAHLDKKISTFEELEGFLNKNMISVRDVHKLIDFAIESILCIKRIVFNVQINVIEKYDYESEISKIAKAMEFYSDHQNNE</sequence>
<proteinExistence type="predicted"/>
<evidence type="ECO:0000313" key="2">
    <source>
        <dbReference type="EMBL" id="MEY8662648.1"/>
    </source>
</evidence>
<evidence type="ECO:0000313" key="3">
    <source>
        <dbReference type="Proteomes" id="UP001565236"/>
    </source>
</evidence>
<reference evidence="2 3" key="1">
    <citation type="submission" date="2024-03" db="EMBL/GenBank/DDBJ databases">
        <title>Mouse gut bacterial collection (mGBC) of GemPharmatech.</title>
        <authorList>
            <person name="He Y."/>
            <person name="Dong L."/>
            <person name="Wu D."/>
            <person name="Gao X."/>
            <person name="Lin Z."/>
        </authorList>
    </citation>
    <scope>NUCLEOTIDE SEQUENCE [LARGE SCALE GENOMIC DNA]</scope>
    <source>
        <strain evidence="2 3">15-30</strain>
    </source>
</reference>
<protein>
    <recommendedName>
        <fullName evidence="1">HEPN AbiU2-like domain-containing protein</fullName>
    </recommendedName>
</protein>
<dbReference type="RefSeq" id="WP_369942361.1">
    <property type="nucleotide sequence ID" value="NZ_JBCLUF010000024.1"/>
</dbReference>
<comment type="caution">
    <text evidence="2">The sequence shown here is derived from an EMBL/GenBank/DDBJ whole genome shotgun (WGS) entry which is preliminary data.</text>
</comment>
<dbReference type="Proteomes" id="UP001565236">
    <property type="component" value="Unassembled WGS sequence"/>
</dbReference>
<name>A0ABV4DR47_9LACO</name>